<dbReference type="InterPro" id="IPR011009">
    <property type="entry name" value="Kinase-like_dom_sf"/>
</dbReference>
<dbReference type="PANTHER" id="PTHR38248:SF2">
    <property type="entry name" value="FUNK1 11"/>
    <property type="match status" value="1"/>
</dbReference>
<feature type="compositionally biased region" description="Basic and acidic residues" evidence="1">
    <location>
        <begin position="753"/>
        <end position="762"/>
    </location>
</feature>
<dbReference type="OrthoDB" id="2803129at2759"/>
<feature type="domain" description="Protein kinase" evidence="2">
    <location>
        <begin position="365"/>
        <end position="711"/>
    </location>
</feature>
<evidence type="ECO:0000259" key="2">
    <source>
        <dbReference type="PROSITE" id="PS50011"/>
    </source>
</evidence>
<feature type="region of interest" description="Disordered" evidence="1">
    <location>
        <begin position="362"/>
        <end position="383"/>
    </location>
</feature>
<dbReference type="InterPro" id="IPR000719">
    <property type="entry name" value="Prot_kinase_dom"/>
</dbReference>
<evidence type="ECO:0000313" key="3">
    <source>
        <dbReference type="EMBL" id="TCD65719.1"/>
    </source>
</evidence>
<dbReference type="GO" id="GO:0004672">
    <property type="term" value="F:protein kinase activity"/>
    <property type="evidence" value="ECO:0007669"/>
    <property type="project" value="InterPro"/>
</dbReference>
<dbReference type="PANTHER" id="PTHR38248">
    <property type="entry name" value="FUNK1 6"/>
    <property type="match status" value="1"/>
</dbReference>
<dbReference type="GO" id="GO:0005524">
    <property type="term" value="F:ATP binding"/>
    <property type="evidence" value="ECO:0007669"/>
    <property type="project" value="InterPro"/>
</dbReference>
<keyword evidence="4" id="KW-1185">Reference proteome</keyword>
<proteinExistence type="predicted"/>
<evidence type="ECO:0000313" key="4">
    <source>
        <dbReference type="Proteomes" id="UP000292702"/>
    </source>
</evidence>
<dbReference type="SUPFAM" id="SSF56112">
    <property type="entry name" value="Protein kinase-like (PK-like)"/>
    <property type="match status" value="1"/>
</dbReference>
<dbReference type="Pfam" id="PF17667">
    <property type="entry name" value="Pkinase_fungal"/>
    <property type="match status" value="1"/>
</dbReference>
<feature type="compositionally biased region" description="Polar residues" evidence="1">
    <location>
        <begin position="868"/>
        <end position="878"/>
    </location>
</feature>
<dbReference type="Proteomes" id="UP000292702">
    <property type="component" value="Unassembled WGS sequence"/>
</dbReference>
<sequence>MNLPPTNSKEFISSPRKPDALQSMPTQHFTDQRKEIMKTLPTKIPEVTPEWFFTHAVPELDSALVDRTITTLKENGTIHGGRWKGFKQNPSTRKELEDVVFAPIQAISDAVLDAAQAILRRPVTARTVCEPRRVLKSDSINGGYKSDAIQMLKKTTAPPDLPTDELYGPDCVTSYEFKNEDTAAKVNQNREQLLSNASNMFFADPARRFRFAVTIENTRMRLWLLSRTITLATSAFNFITEQKHFVQFLMATSFATRQELGYDPTVTRVHIKGPYKIAYEYSLQAADGERKIYRTCGPALFSHQAHRILGRATRIWPVQEVNEKGDVIDNDAVHVLKDYWLGEDSPTESQIQQGILEAAAKAQEKRAAEEASSGSSGNEENVNEDPKQYFMNILHDTVVELAPGKPDNTRSYLSALPPSNCPALDLFYDITRPASSAHHSTHNAAISSPQFTMTPPSGLSDYPKLAGHIYESRKHCRLVFDELGTPLHEISDHSTIFNALSQAVRGLQVFHDAGYVHRDISTGNLLVYTYKNGTTMCKISDLEYARLVFKDRNGDDNTSPKTGTPAYMAVEVLEEKYKFRRERNTRPLPGNGTSNFADRRPKANFLHNYLHDLEGLWWIAMWLLFHTLPHSLSEKITGSDQEKSQAEVAADVLFNIGISGSTARASLFIDEWDVHTTTDYLPSEYEGALAYLDNIRVALADAYTALENPLAELEVRLREQAITRPVYGTLIRLFEGMRGSAVQNTVYVEQRRRELRQKEAKEKKPKGKSTASNRPTSTKRKAKGKAHPDLDADEDEVGPDNDVGHQPAKRSKTSKPVNAEAGPSTRARTSATRKAPAAKVPPRRASGPKASSSNPTPPSPPRTKRVTRASSLLTKKKQ</sequence>
<dbReference type="AlphaFoldDB" id="A0A4R0RKW4"/>
<name>A0A4R0RKW4_9APHY</name>
<evidence type="ECO:0000256" key="1">
    <source>
        <dbReference type="SAM" id="MobiDB-lite"/>
    </source>
</evidence>
<dbReference type="InterPro" id="IPR008266">
    <property type="entry name" value="Tyr_kinase_AS"/>
</dbReference>
<accession>A0A4R0RKW4</accession>
<comment type="caution">
    <text evidence="3">The sequence shown here is derived from an EMBL/GenBank/DDBJ whole genome shotgun (WGS) entry which is preliminary data.</text>
</comment>
<dbReference type="PROSITE" id="PS00109">
    <property type="entry name" value="PROTEIN_KINASE_TYR"/>
    <property type="match status" value="1"/>
</dbReference>
<gene>
    <name evidence="3" type="ORF">EIP91_002295</name>
</gene>
<protein>
    <recommendedName>
        <fullName evidence="2">Protein kinase domain-containing protein</fullName>
    </recommendedName>
</protein>
<dbReference type="EMBL" id="RWJN01000167">
    <property type="protein sequence ID" value="TCD65719.1"/>
    <property type="molecule type" value="Genomic_DNA"/>
</dbReference>
<feature type="compositionally biased region" description="Low complexity" evidence="1">
    <location>
        <begin position="370"/>
        <end position="380"/>
    </location>
</feature>
<dbReference type="PROSITE" id="PS50011">
    <property type="entry name" value="PROTEIN_KINASE_DOM"/>
    <property type="match status" value="1"/>
</dbReference>
<dbReference type="InterPro" id="IPR040976">
    <property type="entry name" value="Pkinase_fungal"/>
</dbReference>
<feature type="compositionally biased region" description="Polar residues" evidence="1">
    <location>
        <begin position="1"/>
        <end position="11"/>
    </location>
</feature>
<feature type="region of interest" description="Disordered" evidence="1">
    <location>
        <begin position="1"/>
        <end position="26"/>
    </location>
</feature>
<dbReference type="STRING" id="92696.A0A4R0RKW4"/>
<organism evidence="3 4">
    <name type="scientific">Steccherinum ochraceum</name>
    <dbReference type="NCBI Taxonomy" id="92696"/>
    <lineage>
        <taxon>Eukaryota</taxon>
        <taxon>Fungi</taxon>
        <taxon>Dikarya</taxon>
        <taxon>Basidiomycota</taxon>
        <taxon>Agaricomycotina</taxon>
        <taxon>Agaricomycetes</taxon>
        <taxon>Polyporales</taxon>
        <taxon>Steccherinaceae</taxon>
        <taxon>Steccherinum</taxon>
    </lineage>
</organism>
<feature type="compositionally biased region" description="Low complexity" evidence="1">
    <location>
        <begin position="832"/>
        <end position="854"/>
    </location>
</feature>
<dbReference type="Gene3D" id="1.10.510.10">
    <property type="entry name" value="Transferase(Phosphotransferase) domain 1"/>
    <property type="match status" value="1"/>
</dbReference>
<reference evidence="3 4" key="1">
    <citation type="submission" date="2018-11" db="EMBL/GenBank/DDBJ databases">
        <title>Genome assembly of Steccherinum ochraceum LE-BIN_3174, the white-rot fungus of the Steccherinaceae family (The Residual Polyporoid clade, Polyporales, Basidiomycota).</title>
        <authorList>
            <person name="Fedorova T.V."/>
            <person name="Glazunova O.A."/>
            <person name="Landesman E.O."/>
            <person name="Moiseenko K.V."/>
            <person name="Psurtseva N.V."/>
            <person name="Savinova O.S."/>
            <person name="Shakhova N.V."/>
            <person name="Tyazhelova T.V."/>
            <person name="Vasina D.V."/>
        </authorList>
    </citation>
    <scope>NUCLEOTIDE SEQUENCE [LARGE SCALE GENOMIC DNA]</scope>
    <source>
        <strain evidence="3 4">LE-BIN_3174</strain>
    </source>
</reference>
<feature type="region of interest" description="Disordered" evidence="1">
    <location>
        <begin position="753"/>
        <end position="878"/>
    </location>
</feature>